<protein>
    <submittedName>
        <fullName evidence="3">TonB-dependent receptor</fullName>
    </submittedName>
</protein>
<dbReference type="Gene3D" id="2.60.40.1120">
    <property type="entry name" value="Carboxypeptidase-like, regulatory domain"/>
    <property type="match status" value="1"/>
</dbReference>
<accession>A0AA49JJR7</accession>
<dbReference type="SUPFAM" id="SSF49464">
    <property type="entry name" value="Carboxypeptidase regulatory domain-like"/>
    <property type="match status" value="1"/>
</dbReference>
<dbReference type="InterPro" id="IPR008969">
    <property type="entry name" value="CarboxyPept-like_regulatory"/>
</dbReference>
<dbReference type="Pfam" id="PF14905">
    <property type="entry name" value="OMP_b-brl_3"/>
    <property type="match status" value="1"/>
</dbReference>
<dbReference type="SUPFAM" id="SSF56935">
    <property type="entry name" value="Porins"/>
    <property type="match status" value="1"/>
</dbReference>
<reference evidence="3" key="1">
    <citation type="journal article" date="2023" name="Comput. Struct. Biotechnol. J.">
        <title>Discovery of a novel marine Bacteroidetes with a rich repertoire of carbohydrate-active enzymes.</title>
        <authorList>
            <person name="Chen B."/>
            <person name="Liu G."/>
            <person name="Chen Q."/>
            <person name="Wang H."/>
            <person name="Liu L."/>
            <person name="Tang K."/>
        </authorList>
    </citation>
    <scope>NUCLEOTIDE SEQUENCE</scope>
    <source>
        <strain evidence="3">TK19036</strain>
    </source>
</reference>
<reference evidence="3" key="2">
    <citation type="journal article" date="2024" name="Antonie Van Leeuwenhoek">
        <title>Roseihalotalea indica gen. nov., sp. nov., a halophilic Bacteroidetes from mesopelagic Southwest Indian Ocean with higher carbohydrate metabolic potential.</title>
        <authorList>
            <person name="Chen B."/>
            <person name="Zhang M."/>
            <person name="Lin D."/>
            <person name="Ye J."/>
            <person name="Tang K."/>
        </authorList>
    </citation>
    <scope>NUCLEOTIDE SEQUENCE</scope>
    <source>
        <strain evidence="3">TK19036</strain>
    </source>
</reference>
<proteinExistence type="predicted"/>
<dbReference type="AlphaFoldDB" id="A0AA49JJR7"/>
<name>A0AA49JJR7_9BACT</name>
<dbReference type="EMBL" id="CP120682">
    <property type="protein sequence ID" value="WKN39947.1"/>
    <property type="molecule type" value="Genomic_DNA"/>
</dbReference>
<feature type="chain" id="PRO_5041435140" evidence="1">
    <location>
        <begin position="20"/>
        <end position="912"/>
    </location>
</feature>
<evidence type="ECO:0000259" key="2">
    <source>
        <dbReference type="Pfam" id="PF14905"/>
    </source>
</evidence>
<gene>
    <name evidence="3" type="ORF">K4G66_14735</name>
</gene>
<sequence>MSKHYFFVLFLFITFQAYSQQSEIQGTVKSATDEMGLPGATVILEKTSDATTKGVVTDINGKFRIASVDTGQYKLRIQFIGFVPLEKNIHLQKSSVDLGNIMLSEETTTLKEIEIVGKVPTGQQQGDTTQFNAGAFKTAPDASAQDLVEKMPGIVMQDGKLQAQGEDVQQILIDGKPFFAKDVNAALQNLPAEVIAGIQVYDQKSDKALLSGVDDGERTRTINIVTKPNRRKGQFGKLTGGYGTDDRYLAGASVNFFNEDRRVTVTGLSNNVNTLDYSADPNNQGNTQTQDGIINTNTLGINFIDTWNDKIDASGSYVFTRRRNEGNQIKIRDYVLPSDSGQIYTENSNNTTTQYTHRANMRIDYKINDNNRLLIRPSASLEETKRNSYFLGRTDSEVGPVNQTENTSTSDHYNYDFTNRMYYSHKFGKAGRSLSLHLHTGYHTNEDDSYRFADNIFYNAEDSSETLNQYTRLDRAGFDWETGISYSEPLGEHGILEIEYEIGNTYNDSDKRTYDYLEMTSDYTLLDTAISNTFNSRYLTQETELGYQYNTEKLRVQVEAEYQHASLLNEQLFPRDYDMDRTFRSVLPSARVDYKFSENKNIEFNYRTWTNEPSVGQLQAVIDNSNPLQLRTGNPNLDQSYNNWIRTRYKAHNPETNQSFYASVQSNITQNYISNQTYIAEQPTEVEDGIVLEKGSQLTQPVNVNGYYDIRSYVSYGQPLEGIKSNIHVGGSVRYSRKPGLINNETNLANASSFGLGASLSSNISEKVDFRISTRSSYNVVENSLRPVLNNNYFVQRTHLRYSWILWEGLVYRTDLRHQLNSGLSAGFDNSYMLWNMSLGKKLFKNQLGEISLNVYDLLKQNNNIRRNIAEAYVEDVQSNVLQRYFMLTFTYNLRHFSEGTSVDDYEELYRN</sequence>
<keyword evidence="3" id="KW-0675">Receptor</keyword>
<dbReference type="InterPro" id="IPR041700">
    <property type="entry name" value="OMP_b-brl_3"/>
</dbReference>
<keyword evidence="1" id="KW-0732">Signal</keyword>
<evidence type="ECO:0000256" key="1">
    <source>
        <dbReference type="SAM" id="SignalP"/>
    </source>
</evidence>
<dbReference type="Pfam" id="PF13715">
    <property type="entry name" value="CarbopepD_reg_2"/>
    <property type="match status" value="1"/>
</dbReference>
<feature type="signal peptide" evidence="1">
    <location>
        <begin position="1"/>
        <end position="19"/>
    </location>
</feature>
<feature type="domain" description="Outer membrane protein beta-barrel" evidence="2">
    <location>
        <begin position="425"/>
        <end position="892"/>
    </location>
</feature>
<organism evidence="3">
    <name type="scientific">Roseihalotalea indica</name>
    <dbReference type="NCBI Taxonomy" id="2867963"/>
    <lineage>
        <taxon>Bacteria</taxon>
        <taxon>Pseudomonadati</taxon>
        <taxon>Bacteroidota</taxon>
        <taxon>Cytophagia</taxon>
        <taxon>Cytophagales</taxon>
        <taxon>Catalimonadaceae</taxon>
        <taxon>Roseihalotalea</taxon>
    </lineage>
</organism>
<evidence type="ECO:0000313" key="3">
    <source>
        <dbReference type="EMBL" id="WKN39947.1"/>
    </source>
</evidence>